<dbReference type="PANTHER" id="PTHR30485:SF2">
    <property type="entry name" value="BLL0597 PROTEIN"/>
    <property type="match status" value="1"/>
</dbReference>
<feature type="transmembrane region" description="Helical" evidence="12">
    <location>
        <begin position="169"/>
        <end position="187"/>
    </location>
</feature>
<dbReference type="InterPro" id="IPR011577">
    <property type="entry name" value="Cyt_b561_bac/Ni-Hgenase"/>
</dbReference>
<evidence type="ECO:0000256" key="3">
    <source>
        <dbReference type="ARBA" id="ARBA00022448"/>
    </source>
</evidence>
<dbReference type="GO" id="GO:0005886">
    <property type="term" value="C:plasma membrane"/>
    <property type="evidence" value="ECO:0007669"/>
    <property type="project" value="UniProtKB-SubCell"/>
</dbReference>
<evidence type="ECO:0000256" key="4">
    <source>
        <dbReference type="ARBA" id="ARBA00022475"/>
    </source>
</evidence>
<sequence>MAVTDADSVPVWDPLLRLFHWTLLSAFCLAWFTEGESFESLADRFDGELMQWLHVWAGYTIAGLLLWRLLWGFVGPRHARFGDFVFAPRIVLGYLRDVLTLRARRYLGHNPAGGAMILAMLLGLLATVLSGLALYAADKGLGPLAAFFVDSSEALIDGIKETHEVATDLTLLLIAGHLLGVVWESLLHRENLVRAMITGRKRA</sequence>
<evidence type="ECO:0000256" key="5">
    <source>
        <dbReference type="ARBA" id="ARBA00022617"/>
    </source>
</evidence>
<dbReference type="SUPFAM" id="SSF81342">
    <property type="entry name" value="Transmembrane di-heme cytochromes"/>
    <property type="match status" value="1"/>
</dbReference>
<keyword evidence="9 12" id="KW-1133">Transmembrane helix</keyword>
<keyword evidence="11 12" id="KW-0472">Membrane</keyword>
<evidence type="ECO:0000313" key="15">
    <source>
        <dbReference type="Proteomes" id="UP000020218"/>
    </source>
</evidence>
<keyword evidence="3" id="KW-0813">Transport</keyword>
<proteinExistence type="inferred from homology"/>
<feature type="transmembrane region" description="Helical" evidence="12">
    <location>
        <begin position="53"/>
        <end position="71"/>
    </location>
</feature>
<keyword evidence="7" id="KW-0479">Metal-binding</keyword>
<dbReference type="Pfam" id="PF01292">
    <property type="entry name" value="Ni_hydr_CYTB"/>
    <property type="match status" value="1"/>
</dbReference>
<protein>
    <submittedName>
        <fullName evidence="14">Ni/Fe-hydrogenase B-type cytochrome subunit</fullName>
    </submittedName>
</protein>
<dbReference type="Gene3D" id="1.20.950.20">
    <property type="entry name" value="Transmembrane di-heme cytochromes, Chain C"/>
    <property type="match status" value="1"/>
</dbReference>
<keyword evidence="15" id="KW-1185">Reference proteome</keyword>
<dbReference type="PANTHER" id="PTHR30485">
    <property type="entry name" value="NI/FE-HYDROGENASE 1 B-TYPE CYTOCHROME SUBUNIT"/>
    <property type="match status" value="1"/>
</dbReference>
<evidence type="ECO:0000256" key="6">
    <source>
        <dbReference type="ARBA" id="ARBA00022692"/>
    </source>
</evidence>
<dbReference type="AlphaFoldDB" id="A0A011MFQ4"/>
<keyword evidence="6 12" id="KW-0812">Transmembrane</keyword>
<accession>A0A011MFQ4</accession>
<organism evidence="14 15">
    <name type="scientific">Candidatus Accumulibacter adjunctus</name>
    <dbReference type="NCBI Taxonomy" id="1454001"/>
    <lineage>
        <taxon>Bacteria</taxon>
        <taxon>Pseudomonadati</taxon>
        <taxon>Pseudomonadota</taxon>
        <taxon>Betaproteobacteria</taxon>
        <taxon>Candidatus Accumulibacter</taxon>
    </lineage>
</organism>
<dbReference type="EMBL" id="JFAX01000004">
    <property type="protein sequence ID" value="EXI68653.1"/>
    <property type="molecule type" value="Genomic_DNA"/>
</dbReference>
<dbReference type="PATRIC" id="fig|1454001.3.peg.911"/>
<gene>
    <name evidence="14" type="primary">hupC</name>
    <name evidence="14" type="ORF">AW08_00965</name>
</gene>
<evidence type="ECO:0000256" key="1">
    <source>
        <dbReference type="ARBA" id="ARBA00004651"/>
    </source>
</evidence>
<evidence type="ECO:0000313" key="14">
    <source>
        <dbReference type="EMBL" id="EXI68653.1"/>
    </source>
</evidence>
<feature type="domain" description="Cytochrome b561 bacterial/Ni-hydrogenase" evidence="13">
    <location>
        <begin position="11"/>
        <end position="199"/>
    </location>
</feature>
<evidence type="ECO:0000256" key="2">
    <source>
        <dbReference type="ARBA" id="ARBA00008622"/>
    </source>
</evidence>
<dbReference type="Proteomes" id="UP000020218">
    <property type="component" value="Unassembled WGS sequence"/>
</dbReference>
<dbReference type="GO" id="GO:0020037">
    <property type="term" value="F:heme binding"/>
    <property type="evidence" value="ECO:0007669"/>
    <property type="project" value="TreeGrafter"/>
</dbReference>
<comment type="subcellular location">
    <subcellularLocation>
        <location evidence="1">Cell membrane</location>
        <topology evidence="1">Multi-pass membrane protein</topology>
    </subcellularLocation>
</comment>
<comment type="caution">
    <text evidence="14">The sequence shown here is derived from an EMBL/GenBank/DDBJ whole genome shotgun (WGS) entry which is preliminary data.</text>
</comment>
<dbReference type="GO" id="GO:0005506">
    <property type="term" value="F:iron ion binding"/>
    <property type="evidence" value="ECO:0007669"/>
    <property type="project" value="InterPro"/>
</dbReference>
<keyword evidence="4" id="KW-1003">Cell membrane</keyword>
<evidence type="ECO:0000259" key="13">
    <source>
        <dbReference type="Pfam" id="PF01292"/>
    </source>
</evidence>
<keyword evidence="8" id="KW-0249">Electron transport</keyword>
<dbReference type="InterPro" id="IPR016174">
    <property type="entry name" value="Di-haem_cyt_TM"/>
</dbReference>
<evidence type="ECO:0000256" key="8">
    <source>
        <dbReference type="ARBA" id="ARBA00022982"/>
    </source>
</evidence>
<keyword evidence="5" id="KW-0349">Heme</keyword>
<dbReference type="GO" id="GO:0022904">
    <property type="term" value="P:respiratory electron transport chain"/>
    <property type="evidence" value="ECO:0007669"/>
    <property type="project" value="InterPro"/>
</dbReference>
<feature type="transmembrane region" description="Helical" evidence="12">
    <location>
        <begin position="112"/>
        <end position="137"/>
    </location>
</feature>
<evidence type="ECO:0000256" key="11">
    <source>
        <dbReference type="ARBA" id="ARBA00023136"/>
    </source>
</evidence>
<evidence type="ECO:0000256" key="9">
    <source>
        <dbReference type="ARBA" id="ARBA00022989"/>
    </source>
</evidence>
<comment type="similarity">
    <text evidence="2">Belongs to the HupC/HyaC/HydC family.</text>
</comment>
<reference evidence="14" key="1">
    <citation type="submission" date="2014-02" db="EMBL/GenBank/DDBJ databases">
        <title>Expanding our view of genomic diversity in Candidatus Accumulibacter clades.</title>
        <authorList>
            <person name="Skennerton C.T."/>
            <person name="Barr J.J."/>
            <person name="Slater F.R."/>
            <person name="Bond P.L."/>
            <person name="Tyson G.W."/>
        </authorList>
    </citation>
    <scope>NUCLEOTIDE SEQUENCE [LARGE SCALE GENOMIC DNA]</scope>
</reference>
<dbReference type="GO" id="GO:0009055">
    <property type="term" value="F:electron transfer activity"/>
    <property type="evidence" value="ECO:0007669"/>
    <property type="project" value="InterPro"/>
</dbReference>
<dbReference type="STRING" id="1454001.AW08_00965"/>
<evidence type="ECO:0000256" key="7">
    <source>
        <dbReference type="ARBA" id="ARBA00022723"/>
    </source>
</evidence>
<name>A0A011MFQ4_9PROT</name>
<evidence type="ECO:0000256" key="12">
    <source>
        <dbReference type="SAM" id="Phobius"/>
    </source>
</evidence>
<keyword evidence="10" id="KW-0408">Iron</keyword>
<dbReference type="InterPro" id="IPR051542">
    <property type="entry name" value="Hydrogenase_cytochrome"/>
</dbReference>
<dbReference type="InterPro" id="IPR000516">
    <property type="entry name" value="Ni-dep_Hydgase_cyt-B"/>
</dbReference>
<evidence type="ECO:0000256" key="10">
    <source>
        <dbReference type="ARBA" id="ARBA00023004"/>
    </source>
</evidence>
<dbReference type="PRINTS" id="PR00161">
    <property type="entry name" value="NIHGNASECYTB"/>
</dbReference>